<dbReference type="Pfam" id="PF04500">
    <property type="entry name" value="FLYWCH"/>
    <property type="match status" value="3"/>
</dbReference>
<dbReference type="Gene3D" id="2.20.25.240">
    <property type="match status" value="4"/>
</dbReference>
<evidence type="ECO:0000256" key="2">
    <source>
        <dbReference type="ARBA" id="ARBA00022771"/>
    </source>
</evidence>
<evidence type="ECO:0000256" key="3">
    <source>
        <dbReference type="ARBA" id="ARBA00022833"/>
    </source>
</evidence>
<dbReference type="EMBL" id="ODYU01003713">
    <property type="protein sequence ID" value="SOQ42832.1"/>
    <property type="molecule type" value="Genomic_DNA"/>
</dbReference>
<protein>
    <submittedName>
        <fullName evidence="5">SFRICE_011210</fullName>
    </submittedName>
</protein>
<keyword evidence="3" id="KW-0862">Zinc</keyword>
<name>A0A2H1VQT2_SPOFR</name>
<evidence type="ECO:0000259" key="4">
    <source>
        <dbReference type="Pfam" id="PF04500"/>
    </source>
</evidence>
<proteinExistence type="predicted"/>
<feature type="domain" description="FLYWCH-type" evidence="4">
    <location>
        <begin position="146"/>
        <end position="202"/>
    </location>
</feature>
<evidence type="ECO:0000313" key="5">
    <source>
        <dbReference type="EMBL" id="SOQ42832.1"/>
    </source>
</evidence>
<feature type="domain" description="FLYWCH-type" evidence="4">
    <location>
        <begin position="295"/>
        <end position="348"/>
    </location>
</feature>
<keyword evidence="1" id="KW-0479">Metal-binding</keyword>
<gene>
    <name evidence="5" type="ORF">SFRICE_011210</name>
</gene>
<dbReference type="InterPro" id="IPR007588">
    <property type="entry name" value="Znf_FLYWCH"/>
</dbReference>
<feature type="domain" description="FLYWCH-type" evidence="4">
    <location>
        <begin position="41"/>
        <end position="95"/>
    </location>
</feature>
<keyword evidence="2" id="KW-0863">Zinc-finger</keyword>
<evidence type="ECO:0000256" key="1">
    <source>
        <dbReference type="ARBA" id="ARBA00022723"/>
    </source>
</evidence>
<dbReference type="GO" id="GO:0008270">
    <property type="term" value="F:zinc ion binding"/>
    <property type="evidence" value="ECO:0007669"/>
    <property type="project" value="UniProtKB-KW"/>
</dbReference>
<dbReference type="AlphaFoldDB" id="A0A2H1VQT2"/>
<accession>A0A2H1VQT2</accession>
<organism evidence="5">
    <name type="scientific">Spodoptera frugiperda</name>
    <name type="common">Fall armyworm</name>
    <dbReference type="NCBI Taxonomy" id="7108"/>
    <lineage>
        <taxon>Eukaryota</taxon>
        <taxon>Metazoa</taxon>
        <taxon>Ecdysozoa</taxon>
        <taxon>Arthropoda</taxon>
        <taxon>Hexapoda</taxon>
        <taxon>Insecta</taxon>
        <taxon>Pterygota</taxon>
        <taxon>Neoptera</taxon>
        <taxon>Endopterygota</taxon>
        <taxon>Lepidoptera</taxon>
        <taxon>Glossata</taxon>
        <taxon>Ditrysia</taxon>
        <taxon>Noctuoidea</taxon>
        <taxon>Noctuidae</taxon>
        <taxon>Amphipyrinae</taxon>
        <taxon>Spodoptera</taxon>
    </lineage>
</organism>
<sequence length="401" mass="47420">MKREKGDARWRIHFPMSGSVLGLFDKESLMQSETQSYKYEFVTSQLGKQMILVGGYTFSKHRNSWVCSAKSHACRAKLKLDSHQNIVQIYNEHNHPSRYRVINGRTYHYFQTLDTYFFFSYGNKYYHRYIDFKYRVTSLLKYKYEFVKSQMGKQLILIGGYTFAKLRPGPVWVCSTRKNGCKAKLILGTDQKILHLFNKHAHYPRYRVINGKNYQYEMVTSQRGKSLILFQGYTFSRVTNLRWSCSTHYPACKAILRLTKDKTVRDFTSHNHPSRKYIITNTGKHSLEIYYEWVLSQKGKKMIMVDGYTYSKKSQNGWVCSTRNAFCRARLRLNAEGLIIYIDDKHSHAPKNQFRIRYKEIRIYEIPKGEGFDSSGWVYVWSAKRKLLGMLFRQESLQGEN</sequence>
<reference evidence="5" key="1">
    <citation type="submission" date="2016-07" db="EMBL/GenBank/DDBJ databases">
        <authorList>
            <person name="Bretaudeau A."/>
        </authorList>
    </citation>
    <scope>NUCLEOTIDE SEQUENCE</scope>
    <source>
        <strain evidence="5">Rice</strain>
        <tissue evidence="5">Whole body</tissue>
    </source>
</reference>